<dbReference type="EMBL" id="QRKC01000005">
    <property type="protein sequence ID" value="RHH76785.1"/>
    <property type="molecule type" value="Genomic_DNA"/>
</dbReference>
<evidence type="ECO:0000256" key="4">
    <source>
        <dbReference type="RuleBase" id="RU003915"/>
    </source>
</evidence>
<dbReference type="RefSeq" id="WP_122202804.1">
    <property type="nucleotide sequence ID" value="NZ_JBCHDK010000021.1"/>
</dbReference>
<dbReference type="Gene3D" id="3.10.50.40">
    <property type="match status" value="1"/>
</dbReference>
<evidence type="ECO:0000256" key="2">
    <source>
        <dbReference type="ARBA" id="ARBA00023110"/>
    </source>
</evidence>
<comment type="caution">
    <text evidence="8">The sequence shown here is derived from an EMBL/GenBank/DDBJ whole genome shotgun (WGS) entry which is preliminary data.</text>
</comment>
<comment type="similarity">
    <text evidence="4">Belongs to the FKBP-type PPIase family.</text>
</comment>
<dbReference type="SUPFAM" id="SSF54534">
    <property type="entry name" value="FKBP-like"/>
    <property type="match status" value="1"/>
</dbReference>
<keyword evidence="3 4" id="KW-0413">Isomerase</keyword>
<evidence type="ECO:0000256" key="1">
    <source>
        <dbReference type="ARBA" id="ARBA00000971"/>
    </source>
</evidence>
<protein>
    <recommendedName>
        <fullName evidence="4">Peptidyl-prolyl cis-trans isomerase</fullName>
        <ecNumber evidence="4">5.2.1.8</ecNumber>
    </recommendedName>
</protein>
<reference evidence="9 10" key="1">
    <citation type="submission" date="2018-08" db="EMBL/GenBank/DDBJ databases">
        <title>A genome reference for cultivated species of the human gut microbiota.</title>
        <authorList>
            <person name="Zou Y."/>
            <person name="Xue W."/>
            <person name="Luo G."/>
        </authorList>
    </citation>
    <scope>NUCLEOTIDE SEQUENCE [LARGE SCALE GENOMIC DNA]</scope>
    <source>
        <strain evidence="8 9">AM16-50</strain>
        <strain evidence="7 10">AM50-15</strain>
    </source>
</reference>
<dbReference type="Pfam" id="PF00254">
    <property type="entry name" value="FKBP_C"/>
    <property type="match status" value="1"/>
</dbReference>
<dbReference type="EMBL" id="QSEF01000006">
    <property type="protein sequence ID" value="RGZ49646.1"/>
    <property type="molecule type" value="Genomic_DNA"/>
</dbReference>
<gene>
    <name evidence="8" type="ORF">DW191_12600</name>
    <name evidence="7" type="ORF">DW986_05065</name>
</gene>
<dbReference type="PROSITE" id="PS51257">
    <property type="entry name" value="PROKAR_LIPOPROTEIN"/>
    <property type="match status" value="1"/>
</dbReference>
<dbReference type="Proteomes" id="UP000283732">
    <property type="component" value="Unassembled WGS sequence"/>
</dbReference>
<dbReference type="Proteomes" id="UP000285173">
    <property type="component" value="Unassembled WGS sequence"/>
</dbReference>
<dbReference type="EC" id="5.2.1.8" evidence="4"/>
<comment type="catalytic activity">
    <reaction evidence="1 3 4">
        <text>[protein]-peptidylproline (omega=180) = [protein]-peptidylproline (omega=0)</text>
        <dbReference type="Rhea" id="RHEA:16237"/>
        <dbReference type="Rhea" id="RHEA-COMP:10747"/>
        <dbReference type="Rhea" id="RHEA-COMP:10748"/>
        <dbReference type="ChEBI" id="CHEBI:83833"/>
        <dbReference type="ChEBI" id="CHEBI:83834"/>
        <dbReference type="EC" id="5.2.1.8"/>
    </reaction>
</comment>
<evidence type="ECO:0000313" key="9">
    <source>
        <dbReference type="Proteomes" id="UP000283732"/>
    </source>
</evidence>
<proteinExistence type="inferred from homology"/>
<evidence type="ECO:0000313" key="7">
    <source>
        <dbReference type="EMBL" id="RGZ49646.1"/>
    </source>
</evidence>
<evidence type="ECO:0000313" key="10">
    <source>
        <dbReference type="Proteomes" id="UP000285173"/>
    </source>
</evidence>
<evidence type="ECO:0000256" key="5">
    <source>
        <dbReference type="SAM" id="SignalP"/>
    </source>
</evidence>
<evidence type="ECO:0000313" key="8">
    <source>
        <dbReference type="EMBL" id="RHH76785.1"/>
    </source>
</evidence>
<dbReference type="InterPro" id="IPR001179">
    <property type="entry name" value="PPIase_FKBP_dom"/>
</dbReference>
<feature type="domain" description="PPIase FKBP-type" evidence="6">
    <location>
        <begin position="89"/>
        <end position="170"/>
    </location>
</feature>
<name>A0A3R6L8X3_9BACT</name>
<dbReference type="PROSITE" id="PS50059">
    <property type="entry name" value="FKBP_PPIASE"/>
    <property type="match status" value="1"/>
</dbReference>
<dbReference type="GO" id="GO:0003755">
    <property type="term" value="F:peptidyl-prolyl cis-trans isomerase activity"/>
    <property type="evidence" value="ECO:0007669"/>
    <property type="project" value="UniProtKB-UniRule"/>
</dbReference>
<accession>A0A3R6L8X3</accession>
<sequence length="170" mass="18655">MKRSIYAVISLIMMVMAVGLTACGDDDNKGFSAEQIAYFEKNLEFIREKKVLKGDDGELLYKQIVLGGDTALYRVLGKEGEETQCPTSQTPVTMILKGDFISGQNFQKEMTMTLTPAGVVPGLGAILLNNTIGERVEAIIPANLGYGYYDYRGIPAGSTLIFTYTIEKFN</sequence>
<keyword evidence="5" id="KW-0732">Signal</keyword>
<feature type="signal peptide" evidence="5">
    <location>
        <begin position="1"/>
        <end position="22"/>
    </location>
</feature>
<feature type="chain" id="PRO_5033803682" description="Peptidyl-prolyl cis-trans isomerase" evidence="5">
    <location>
        <begin position="23"/>
        <end position="170"/>
    </location>
</feature>
<evidence type="ECO:0000259" key="6">
    <source>
        <dbReference type="PROSITE" id="PS50059"/>
    </source>
</evidence>
<evidence type="ECO:0000256" key="3">
    <source>
        <dbReference type="PROSITE-ProRule" id="PRU00277"/>
    </source>
</evidence>
<dbReference type="InterPro" id="IPR046357">
    <property type="entry name" value="PPIase_dom_sf"/>
</dbReference>
<keyword evidence="2 3" id="KW-0697">Rotamase</keyword>
<organism evidence="8 9">
    <name type="scientific">Parabacteroides merdae</name>
    <dbReference type="NCBI Taxonomy" id="46503"/>
    <lineage>
        <taxon>Bacteria</taxon>
        <taxon>Pseudomonadati</taxon>
        <taxon>Bacteroidota</taxon>
        <taxon>Bacteroidia</taxon>
        <taxon>Bacteroidales</taxon>
        <taxon>Tannerellaceae</taxon>
        <taxon>Parabacteroides</taxon>
    </lineage>
</organism>
<dbReference type="AlphaFoldDB" id="A0A3R6L8X3"/>